<dbReference type="AlphaFoldDB" id="A0A0D7A8K3"/>
<evidence type="ECO:0000256" key="1">
    <source>
        <dbReference type="ARBA" id="ARBA00004123"/>
    </source>
</evidence>
<dbReference type="PANTHER" id="PTHR16040">
    <property type="entry name" value="AUSTRALIN, ISOFORM A-RELATED"/>
    <property type="match status" value="1"/>
</dbReference>
<proteinExistence type="inferred from homology"/>
<comment type="similarity">
    <text evidence="3">Belongs to the borealin family.</text>
</comment>
<keyword evidence="9" id="KW-0137">Centromere</keyword>
<dbReference type="EMBL" id="KN882016">
    <property type="protein sequence ID" value="KIY47065.1"/>
    <property type="molecule type" value="Genomic_DNA"/>
</dbReference>
<accession>A0A0D7A8K3</accession>
<evidence type="ECO:0000259" key="11">
    <source>
        <dbReference type="Pfam" id="PF10444"/>
    </source>
</evidence>
<keyword evidence="7" id="KW-0539">Nucleus</keyword>
<evidence type="ECO:0000256" key="3">
    <source>
        <dbReference type="ARBA" id="ARBA00009914"/>
    </source>
</evidence>
<feature type="compositionally biased region" description="Low complexity" evidence="10">
    <location>
        <begin position="221"/>
        <end position="240"/>
    </location>
</feature>
<evidence type="ECO:0000256" key="7">
    <source>
        <dbReference type="ARBA" id="ARBA00023242"/>
    </source>
</evidence>
<gene>
    <name evidence="12" type="ORF">FISHEDRAFT_75095</name>
</gene>
<feature type="domain" description="Borealin N-terminal" evidence="11">
    <location>
        <begin position="11"/>
        <end position="64"/>
    </location>
</feature>
<reference evidence="12 13" key="1">
    <citation type="journal article" date="2015" name="Fungal Genet. Biol.">
        <title>Evolution of novel wood decay mechanisms in Agaricales revealed by the genome sequences of Fistulina hepatica and Cylindrobasidium torrendii.</title>
        <authorList>
            <person name="Floudas D."/>
            <person name="Held B.W."/>
            <person name="Riley R."/>
            <person name="Nagy L.G."/>
            <person name="Koehler G."/>
            <person name="Ransdell A.S."/>
            <person name="Younus H."/>
            <person name="Chow J."/>
            <person name="Chiniquy J."/>
            <person name="Lipzen A."/>
            <person name="Tritt A."/>
            <person name="Sun H."/>
            <person name="Haridas S."/>
            <person name="LaButti K."/>
            <person name="Ohm R.A."/>
            <person name="Kues U."/>
            <person name="Blanchette R.A."/>
            <person name="Grigoriev I.V."/>
            <person name="Minto R.E."/>
            <person name="Hibbett D.S."/>
        </authorList>
    </citation>
    <scope>NUCLEOTIDE SEQUENCE [LARGE SCALE GENOMIC DNA]</scope>
    <source>
        <strain evidence="12 13">ATCC 64428</strain>
    </source>
</reference>
<evidence type="ECO:0000256" key="9">
    <source>
        <dbReference type="ARBA" id="ARBA00023328"/>
    </source>
</evidence>
<sequence>MSFEISYSREEKNILLRNFDLEVDDRLSKLKAQLEFELNDYRDRQETLLRSIPTEVRSMKMREFGMKYGGDIRAAVLGVRADIARSSVSEKLAGKRKADEKIEELRLAKNARLHSPKKRPLGFTPQKSRHVSNPFGARNSPTSRQTPQKARLPFMPSPSKQTVKSGSTHRVPSSSSFNPSMPAHAPAYPSGAFAAAPPRTLKRMKSGIIVRNASETQKTGSTTLTPKPASSSTLPAPSSSQSFVTPARKGHQRTLSRARSVISLSTTSGHVLEFDPIANSPRDIDALEGITDSAKRDVKLEMSRLVLATAQKWTVGS</sequence>
<dbReference type="Proteomes" id="UP000054144">
    <property type="component" value="Unassembled WGS sequence"/>
</dbReference>
<evidence type="ECO:0000256" key="8">
    <source>
        <dbReference type="ARBA" id="ARBA00023306"/>
    </source>
</evidence>
<evidence type="ECO:0000256" key="6">
    <source>
        <dbReference type="ARBA" id="ARBA00022776"/>
    </source>
</evidence>
<feature type="region of interest" description="Disordered" evidence="10">
    <location>
        <begin position="110"/>
        <end position="183"/>
    </location>
</feature>
<evidence type="ECO:0000256" key="5">
    <source>
        <dbReference type="ARBA" id="ARBA00022618"/>
    </source>
</evidence>
<keyword evidence="8" id="KW-0131">Cell cycle</keyword>
<dbReference type="GO" id="GO:0032133">
    <property type="term" value="C:chromosome passenger complex"/>
    <property type="evidence" value="ECO:0007669"/>
    <property type="project" value="TreeGrafter"/>
</dbReference>
<keyword evidence="4" id="KW-0158">Chromosome</keyword>
<dbReference type="PANTHER" id="PTHR16040:SF7">
    <property type="entry name" value="AUSTRALIN, ISOFORM A-RELATED"/>
    <property type="match status" value="1"/>
</dbReference>
<comment type="subcellular location">
    <subcellularLocation>
        <location evidence="2">Chromosome</location>
        <location evidence="2">Centromere</location>
    </subcellularLocation>
    <subcellularLocation>
        <location evidence="1">Nucleus</location>
    </subcellularLocation>
</comment>
<name>A0A0D7A8K3_9AGAR</name>
<dbReference type="GO" id="GO:0000775">
    <property type="term" value="C:chromosome, centromeric region"/>
    <property type="evidence" value="ECO:0007669"/>
    <property type="project" value="UniProtKB-SubCell"/>
</dbReference>
<organism evidence="12 13">
    <name type="scientific">Fistulina hepatica ATCC 64428</name>
    <dbReference type="NCBI Taxonomy" id="1128425"/>
    <lineage>
        <taxon>Eukaryota</taxon>
        <taxon>Fungi</taxon>
        <taxon>Dikarya</taxon>
        <taxon>Basidiomycota</taxon>
        <taxon>Agaricomycotina</taxon>
        <taxon>Agaricomycetes</taxon>
        <taxon>Agaricomycetidae</taxon>
        <taxon>Agaricales</taxon>
        <taxon>Fistulinaceae</taxon>
        <taxon>Fistulina</taxon>
    </lineage>
</organism>
<evidence type="ECO:0000256" key="10">
    <source>
        <dbReference type="SAM" id="MobiDB-lite"/>
    </source>
</evidence>
<dbReference type="Gene3D" id="6.10.250.1900">
    <property type="match status" value="1"/>
</dbReference>
<dbReference type="GO" id="GO:0005634">
    <property type="term" value="C:nucleus"/>
    <property type="evidence" value="ECO:0007669"/>
    <property type="project" value="UniProtKB-SubCell"/>
</dbReference>
<evidence type="ECO:0000256" key="2">
    <source>
        <dbReference type="ARBA" id="ARBA00004584"/>
    </source>
</evidence>
<feature type="compositionally biased region" description="Basic residues" evidence="10">
    <location>
        <begin position="110"/>
        <end position="120"/>
    </location>
</feature>
<protein>
    <recommendedName>
        <fullName evidence="11">Borealin N-terminal domain-containing protein</fullName>
    </recommendedName>
</protein>
<feature type="compositionally biased region" description="Polar residues" evidence="10">
    <location>
        <begin position="158"/>
        <end position="179"/>
    </location>
</feature>
<feature type="region of interest" description="Disordered" evidence="10">
    <location>
        <begin position="211"/>
        <end position="256"/>
    </location>
</feature>
<keyword evidence="13" id="KW-1185">Reference proteome</keyword>
<dbReference type="GO" id="GO:0000070">
    <property type="term" value="P:mitotic sister chromatid segregation"/>
    <property type="evidence" value="ECO:0007669"/>
    <property type="project" value="TreeGrafter"/>
</dbReference>
<dbReference type="GO" id="GO:0051301">
    <property type="term" value="P:cell division"/>
    <property type="evidence" value="ECO:0007669"/>
    <property type="project" value="UniProtKB-KW"/>
</dbReference>
<evidence type="ECO:0000313" key="12">
    <source>
        <dbReference type="EMBL" id="KIY47065.1"/>
    </source>
</evidence>
<keyword evidence="5" id="KW-0132">Cell division</keyword>
<feature type="compositionally biased region" description="Polar residues" evidence="10">
    <location>
        <begin position="139"/>
        <end position="148"/>
    </location>
</feature>
<dbReference type="Pfam" id="PF10444">
    <property type="entry name" value="Nbl1_Borealin_N"/>
    <property type="match status" value="1"/>
</dbReference>
<keyword evidence="6" id="KW-0498">Mitosis</keyword>
<evidence type="ECO:0000256" key="4">
    <source>
        <dbReference type="ARBA" id="ARBA00022454"/>
    </source>
</evidence>
<dbReference type="OrthoDB" id="2392550at2759"/>
<evidence type="ECO:0000313" key="13">
    <source>
        <dbReference type="Proteomes" id="UP000054144"/>
    </source>
</evidence>
<dbReference type="InterPro" id="IPR018867">
    <property type="entry name" value="Cell_div_borealin"/>
</dbReference>
<dbReference type="GO" id="GO:0051233">
    <property type="term" value="C:spindle midzone"/>
    <property type="evidence" value="ECO:0007669"/>
    <property type="project" value="TreeGrafter"/>
</dbReference>
<dbReference type="InterPro" id="IPR018851">
    <property type="entry name" value="Borealin_N"/>
</dbReference>